<sequence length="291" mass="32098">MATRELAAFLRTRRDRIQPAAVGLPAGGRRRSPGLRRAEVAQLAGISPDYYMRLEQGRDTHPSAAVLDGLARALRLNDDERDHLYHLARATPAPPRRPADPHVDQPLRRLLDLLDPVPAYVLNGRLDVLAWNRMGAALITDFSQLPPERRNMLWFAFRDPLARTLYADWEWMARHGIAQLRTATGRAPDDAANKALVGELAVHSAEFRTWWARHDVKGPGPGRKELHHPRVGRLVLDCLAMLLPGTPDHQLVTYTAPEGSPSQAALEELAALTGPVEDTGALATRPARGAG</sequence>
<dbReference type="Pfam" id="PF13560">
    <property type="entry name" value="HTH_31"/>
    <property type="match status" value="1"/>
</dbReference>
<dbReference type="SMART" id="SM00530">
    <property type="entry name" value="HTH_XRE"/>
    <property type="match status" value="1"/>
</dbReference>
<dbReference type="EMBL" id="JAVREL010000003">
    <property type="protein sequence ID" value="MDT0342332.1"/>
    <property type="molecule type" value="Genomic_DNA"/>
</dbReference>
<dbReference type="CDD" id="cd00093">
    <property type="entry name" value="HTH_XRE"/>
    <property type="match status" value="1"/>
</dbReference>
<proteinExistence type="predicted"/>
<accession>A0ABU2ML55</accession>
<dbReference type="Pfam" id="PF17765">
    <property type="entry name" value="MLTR_LBD"/>
    <property type="match status" value="1"/>
</dbReference>
<feature type="domain" description="HTH cro/C1-type" evidence="1">
    <location>
        <begin position="30"/>
        <end position="81"/>
    </location>
</feature>
<dbReference type="Gene3D" id="3.30.450.180">
    <property type="match status" value="1"/>
</dbReference>
<dbReference type="InterPro" id="IPR001387">
    <property type="entry name" value="Cro/C1-type_HTH"/>
</dbReference>
<evidence type="ECO:0000259" key="1">
    <source>
        <dbReference type="PROSITE" id="PS50943"/>
    </source>
</evidence>
<evidence type="ECO:0000313" key="3">
    <source>
        <dbReference type="Proteomes" id="UP001183246"/>
    </source>
</evidence>
<name>A0ABU2ML55_9ACTN</name>
<dbReference type="RefSeq" id="WP_311703470.1">
    <property type="nucleotide sequence ID" value="NZ_JAVREL010000003.1"/>
</dbReference>
<gene>
    <name evidence="2" type="ORF">RM590_06790</name>
</gene>
<dbReference type="PANTHER" id="PTHR35010:SF2">
    <property type="entry name" value="BLL4672 PROTEIN"/>
    <property type="match status" value="1"/>
</dbReference>
<dbReference type="SUPFAM" id="SSF47413">
    <property type="entry name" value="lambda repressor-like DNA-binding domains"/>
    <property type="match status" value="1"/>
</dbReference>
<dbReference type="Proteomes" id="UP001183246">
    <property type="component" value="Unassembled WGS sequence"/>
</dbReference>
<evidence type="ECO:0000313" key="2">
    <source>
        <dbReference type="EMBL" id="MDT0342332.1"/>
    </source>
</evidence>
<dbReference type="InterPro" id="IPR041413">
    <property type="entry name" value="MLTR_LBD"/>
</dbReference>
<protein>
    <submittedName>
        <fullName evidence="2">Helix-turn-helix transcriptional regulator</fullName>
    </submittedName>
</protein>
<comment type="caution">
    <text evidence="2">The sequence shown here is derived from an EMBL/GenBank/DDBJ whole genome shotgun (WGS) entry which is preliminary data.</text>
</comment>
<reference evidence="3" key="1">
    <citation type="submission" date="2023-07" db="EMBL/GenBank/DDBJ databases">
        <title>30 novel species of actinomycetes from the DSMZ collection.</title>
        <authorList>
            <person name="Nouioui I."/>
        </authorList>
    </citation>
    <scope>NUCLEOTIDE SEQUENCE [LARGE SCALE GENOMIC DNA]</scope>
    <source>
        <strain evidence="3">DSM 44938</strain>
    </source>
</reference>
<dbReference type="PROSITE" id="PS50943">
    <property type="entry name" value="HTH_CROC1"/>
    <property type="match status" value="1"/>
</dbReference>
<keyword evidence="3" id="KW-1185">Reference proteome</keyword>
<dbReference type="Gene3D" id="1.10.260.40">
    <property type="entry name" value="lambda repressor-like DNA-binding domains"/>
    <property type="match status" value="1"/>
</dbReference>
<dbReference type="InterPro" id="IPR010982">
    <property type="entry name" value="Lambda_DNA-bd_dom_sf"/>
</dbReference>
<dbReference type="PANTHER" id="PTHR35010">
    <property type="entry name" value="BLL4672 PROTEIN-RELATED"/>
    <property type="match status" value="1"/>
</dbReference>
<organism evidence="2 3">
    <name type="scientific">Streptomyces litchfieldiae</name>
    <dbReference type="NCBI Taxonomy" id="3075543"/>
    <lineage>
        <taxon>Bacteria</taxon>
        <taxon>Bacillati</taxon>
        <taxon>Actinomycetota</taxon>
        <taxon>Actinomycetes</taxon>
        <taxon>Kitasatosporales</taxon>
        <taxon>Streptomycetaceae</taxon>
        <taxon>Streptomyces</taxon>
    </lineage>
</organism>